<evidence type="ECO:0000256" key="7">
    <source>
        <dbReference type="ARBA" id="ARBA00022989"/>
    </source>
</evidence>
<evidence type="ECO:0000256" key="4">
    <source>
        <dbReference type="ARBA" id="ARBA00022547"/>
    </source>
</evidence>
<dbReference type="GO" id="GO:0015078">
    <property type="term" value="F:proton transmembrane transporter activity"/>
    <property type="evidence" value="ECO:0007669"/>
    <property type="project" value="InterPro"/>
</dbReference>
<dbReference type="InterPro" id="IPR035921">
    <property type="entry name" value="F/V-ATP_Csub_sf"/>
</dbReference>
<evidence type="ECO:0000256" key="11">
    <source>
        <dbReference type="ARBA" id="ARBA00023136"/>
    </source>
</evidence>
<keyword evidence="4" id="KW-0138">CF(0)</keyword>
<evidence type="ECO:0000256" key="13">
    <source>
        <dbReference type="ARBA" id="ARBA00033111"/>
    </source>
</evidence>
<feature type="domain" description="V-ATPase proteolipid subunit C-like" evidence="15">
    <location>
        <begin position="76"/>
        <end position="138"/>
    </location>
</feature>
<dbReference type="GeneID" id="106664262"/>
<evidence type="ECO:0000313" key="17">
    <source>
        <dbReference type="Proteomes" id="UP000494040"/>
    </source>
</evidence>
<dbReference type="GO" id="GO:0031966">
    <property type="term" value="C:mitochondrial membrane"/>
    <property type="evidence" value="ECO:0007669"/>
    <property type="project" value="UniProtKB-SubCell"/>
</dbReference>
<dbReference type="GO" id="GO:0008289">
    <property type="term" value="F:lipid binding"/>
    <property type="evidence" value="ECO:0007669"/>
    <property type="project" value="UniProtKB-KW"/>
</dbReference>
<dbReference type="KEGG" id="clec:106664262"/>
<evidence type="ECO:0000256" key="3">
    <source>
        <dbReference type="ARBA" id="ARBA00022448"/>
    </source>
</evidence>
<reference evidence="16" key="1">
    <citation type="submission" date="2022-01" db="UniProtKB">
        <authorList>
            <consortium name="EnsemblMetazoa"/>
        </authorList>
    </citation>
    <scope>IDENTIFICATION</scope>
</reference>
<dbReference type="InterPro" id="IPR000454">
    <property type="entry name" value="ATP_synth_F0_csu"/>
</dbReference>
<dbReference type="InterPro" id="IPR020537">
    <property type="entry name" value="ATP_synth_F0_csu_DDCD_BS"/>
</dbReference>
<keyword evidence="5 14" id="KW-0812">Transmembrane</keyword>
<dbReference type="EnsemblMetazoa" id="XM_014389827.2">
    <property type="protein sequence ID" value="XP_014245313.1"/>
    <property type="gene ID" value="LOC106664262"/>
</dbReference>
<dbReference type="CDD" id="cd18182">
    <property type="entry name" value="ATP-synt_Fo_c_ATP5G3"/>
    <property type="match status" value="1"/>
</dbReference>
<dbReference type="PANTHER" id="PTHR10031">
    <property type="entry name" value="ATP SYNTHASE LIPID-BINDING PROTEIN, MITOCHONDRIAL"/>
    <property type="match status" value="1"/>
</dbReference>
<evidence type="ECO:0000256" key="8">
    <source>
        <dbReference type="ARBA" id="ARBA00023065"/>
    </source>
</evidence>
<feature type="transmembrane region" description="Helical" evidence="14">
    <location>
        <begin position="75"/>
        <end position="101"/>
    </location>
</feature>
<dbReference type="Pfam" id="PF00137">
    <property type="entry name" value="ATP-synt_C"/>
    <property type="match status" value="1"/>
</dbReference>
<keyword evidence="7 14" id="KW-1133">Transmembrane helix</keyword>
<dbReference type="Proteomes" id="UP000494040">
    <property type="component" value="Unassembled WGS sequence"/>
</dbReference>
<dbReference type="SUPFAM" id="SSF81333">
    <property type="entry name" value="F1F0 ATP synthase subunit C"/>
    <property type="match status" value="1"/>
</dbReference>
<dbReference type="Gene3D" id="1.20.20.10">
    <property type="entry name" value="F1F0 ATP synthase subunit C"/>
    <property type="match status" value="1"/>
</dbReference>
<evidence type="ECO:0000256" key="9">
    <source>
        <dbReference type="ARBA" id="ARBA00023121"/>
    </source>
</evidence>
<sequence length="142" mass="14779">MFALAKLVAPAARTALISGSRAAYVRPISTAVIQQSDRLNYQQTLTPLPAISILPAVRNFQTSAVTRDIDSAAKFIGAGAATAGVAGSGAGIGSVFGSLIIGYARNPSLKQQLFSYAILGFALSEAMGLFCLMMAFLLLFAF</sequence>
<evidence type="ECO:0000256" key="6">
    <source>
        <dbReference type="ARBA" id="ARBA00022781"/>
    </source>
</evidence>
<comment type="similarity">
    <text evidence="2 14">Belongs to the ATPase C chain family.</text>
</comment>
<dbReference type="InterPro" id="IPR002379">
    <property type="entry name" value="ATPase_proteolipid_c-like_dom"/>
</dbReference>
<keyword evidence="10" id="KW-0496">Mitochondrion</keyword>
<proteinExistence type="inferred from homology"/>
<dbReference type="GO" id="GO:0015986">
    <property type="term" value="P:proton motive force-driven ATP synthesis"/>
    <property type="evidence" value="ECO:0007669"/>
    <property type="project" value="InterPro"/>
</dbReference>
<evidence type="ECO:0000259" key="15">
    <source>
        <dbReference type="Pfam" id="PF00137"/>
    </source>
</evidence>
<keyword evidence="8 14" id="KW-0406">Ion transport</keyword>
<dbReference type="RefSeq" id="XP_014245312.1">
    <property type="nucleotide sequence ID" value="XM_014389826.1"/>
</dbReference>
<dbReference type="GO" id="GO:0045259">
    <property type="term" value="C:proton-transporting ATP synthase complex"/>
    <property type="evidence" value="ECO:0007669"/>
    <property type="project" value="UniProtKB-KW"/>
</dbReference>
<keyword evidence="11 14" id="KW-0472">Membrane</keyword>
<protein>
    <recommendedName>
        <fullName evidence="13">ATPase protein 9</fullName>
    </recommendedName>
    <alternativeName>
        <fullName evidence="12">ATPase subunit c</fullName>
    </alternativeName>
</protein>
<name>A0A8I6RHK9_CIMLE</name>
<dbReference type="CTD" id="43693"/>
<organism evidence="16 17">
    <name type="scientific">Cimex lectularius</name>
    <name type="common">Bed bug</name>
    <name type="synonym">Acanthia lectularia</name>
    <dbReference type="NCBI Taxonomy" id="79782"/>
    <lineage>
        <taxon>Eukaryota</taxon>
        <taxon>Metazoa</taxon>
        <taxon>Ecdysozoa</taxon>
        <taxon>Arthropoda</taxon>
        <taxon>Hexapoda</taxon>
        <taxon>Insecta</taxon>
        <taxon>Pterygota</taxon>
        <taxon>Neoptera</taxon>
        <taxon>Paraneoptera</taxon>
        <taxon>Hemiptera</taxon>
        <taxon>Heteroptera</taxon>
        <taxon>Panheteroptera</taxon>
        <taxon>Cimicomorpha</taxon>
        <taxon>Cimicidae</taxon>
        <taxon>Cimex</taxon>
    </lineage>
</organism>
<accession>A0A8I6RHK9</accession>
<dbReference type="OrthoDB" id="438052at2759"/>
<keyword evidence="6 14" id="KW-0375">Hydrogen ion transport</keyword>
<dbReference type="PANTHER" id="PTHR10031:SF0">
    <property type="entry name" value="ATPASE PROTEIN 9"/>
    <property type="match status" value="1"/>
</dbReference>
<dbReference type="PROSITE" id="PS00605">
    <property type="entry name" value="ATPASE_C"/>
    <property type="match status" value="1"/>
</dbReference>
<evidence type="ECO:0000256" key="1">
    <source>
        <dbReference type="ARBA" id="ARBA00004225"/>
    </source>
</evidence>
<dbReference type="EnsemblMetazoa" id="XM_014389826.1">
    <property type="protein sequence ID" value="XP_014245312.1"/>
    <property type="gene ID" value="LOC106664262"/>
</dbReference>
<keyword evidence="3 14" id="KW-0813">Transport</keyword>
<dbReference type="FunFam" id="1.20.20.10:FF:000003">
    <property type="entry name" value="Atp synthase f complex subunit mitochondrial"/>
    <property type="match status" value="1"/>
</dbReference>
<evidence type="ECO:0000256" key="12">
    <source>
        <dbReference type="ARBA" id="ARBA00029852"/>
    </source>
</evidence>
<dbReference type="HAMAP" id="MF_01396">
    <property type="entry name" value="ATP_synth_c_bact"/>
    <property type="match status" value="1"/>
</dbReference>
<keyword evidence="9 14" id="KW-0446">Lipid-binding</keyword>
<evidence type="ECO:0000256" key="5">
    <source>
        <dbReference type="ARBA" id="ARBA00022692"/>
    </source>
</evidence>
<evidence type="ECO:0000256" key="2">
    <source>
        <dbReference type="ARBA" id="ARBA00006704"/>
    </source>
</evidence>
<dbReference type="AlphaFoldDB" id="A0A8I6RHK9"/>
<feature type="transmembrane region" description="Helical" evidence="14">
    <location>
        <begin position="113"/>
        <end position="141"/>
    </location>
</feature>
<dbReference type="GO" id="GO:0033177">
    <property type="term" value="C:proton-transporting two-sector ATPase complex, proton-transporting domain"/>
    <property type="evidence" value="ECO:0007669"/>
    <property type="project" value="InterPro"/>
</dbReference>
<evidence type="ECO:0000256" key="10">
    <source>
        <dbReference type="ARBA" id="ARBA00023128"/>
    </source>
</evidence>
<keyword evidence="17" id="KW-1185">Reference proteome</keyword>
<evidence type="ECO:0000256" key="14">
    <source>
        <dbReference type="RuleBase" id="RU004221"/>
    </source>
</evidence>
<evidence type="ECO:0000313" key="16">
    <source>
        <dbReference type="EnsemblMetazoa" id="XP_014245313.1"/>
    </source>
</evidence>
<dbReference type="RefSeq" id="XP_014245313.1">
    <property type="nucleotide sequence ID" value="XM_014389827.2"/>
</dbReference>
<dbReference type="PRINTS" id="PR00124">
    <property type="entry name" value="ATPASEC"/>
</dbReference>
<dbReference type="InterPro" id="IPR038662">
    <property type="entry name" value="ATP_synth_F0_csu_sf"/>
</dbReference>
<comment type="subcellular location">
    <subcellularLocation>
        <location evidence="1">Mitochondrion membrane</location>
        <topology evidence="1">Multi-pass membrane protein</topology>
    </subcellularLocation>
</comment>